<evidence type="ECO:0000256" key="1">
    <source>
        <dbReference type="SAM" id="Phobius"/>
    </source>
</evidence>
<sequence>MSQFKVLVGKELRESWRSFKLLWLPLVFILLGVSDPILNYYMMDILKAVGGIPEGFQMVMPEFSAADIIAASTGQFQSIGLIVLIATFVGTISRERQNGTATLLYVRPISHSALFLSKWFVATLVAMISVIAGYAASLYYTVILYGPVEWNRFIAMLATYLLWICLVMALTVAMSASFKTVVAATLTIFLVIGGTIFESLVGSFISVSPWKLPSSSLALLSDFYDGTDFIINLCLSFGLLIIFILIGIMMCKSNASTTKI</sequence>
<evidence type="ECO:0000313" key="3">
    <source>
        <dbReference type="Proteomes" id="UP000272238"/>
    </source>
</evidence>
<feature type="transmembrane region" description="Helical" evidence="1">
    <location>
        <begin position="229"/>
        <end position="251"/>
    </location>
</feature>
<proteinExistence type="predicted"/>
<dbReference type="Pfam" id="PF12679">
    <property type="entry name" value="ABC2_membrane_2"/>
    <property type="match status" value="1"/>
</dbReference>
<feature type="transmembrane region" description="Helical" evidence="1">
    <location>
        <begin position="181"/>
        <end position="209"/>
    </location>
</feature>
<feature type="transmembrane region" description="Helical" evidence="1">
    <location>
        <begin position="153"/>
        <end position="174"/>
    </location>
</feature>
<dbReference type="OrthoDB" id="4187110at2"/>
<reference evidence="2 3" key="1">
    <citation type="journal article" date="2016" name="Antonie Van Leeuwenhoek">
        <title>Lysinibacillus endophyticus sp. nov., an indole-3-acetic acid producing endophytic bacterium isolated from corn root (Zea mays cv. Xinken-5).</title>
        <authorList>
            <person name="Yu J."/>
            <person name="Guan X."/>
            <person name="Liu C."/>
            <person name="Xiang W."/>
            <person name="Yu Z."/>
            <person name="Liu X."/>
            <person name="Wang G."/>
        </authorList>
    </citation>
    <scope>NUCLEOTIDE SEQUENCE [LARGE SCALE GENOMIC DNA]</scope>
    <source>
        <strain evidence="2 3">DSM 100506</strain>
    </source>
</reference>
<dbReference type="RefSeq" id="WP_121213680.1">
    <property type="nucleotide sequence ID" value="NZ_RBZN01000007.1"/>
</dbReference>
<dbReference type="EMBL" id="RBZN01000007">
    <property type="protein sequence ID" value="RKQ18955.1"/>
    <property type="molecule type" value="Genomic_DNA"/>
</dbReference>
<dbReference type="GO" id="GO:0140359">
    <property type="term" value="F:ABC-type transporter activity"/>
    <property type="evidence" value="ECO:0007669"/>
    <property type="project" value="InterPro"/>
</dbReference>
<protein>
    <submittedName>
        <fullName evidence="2">ABC transporter permease</fullName>
    </submittedName>
</protein>
<keyword evidence="1" id="KW-0472">Membrane</keyword>
<organism evidence="2 3">
    <name type="scientific">Ureibacillus endophyticus</name>
    <dbReference type="NCBI Taxonomy" id="1978490"/>
    <lineage>
        <taxon>Bacteria</taxon>
        <taxon>Bacillati</taxon>
        <taxon>Bacillota</taxon>
        <taxon>Bacilli</taxon>
        <taxon>Bacillales</taxon>
        <taxon>Caryophanaceae</taxon>
        <taxon>Ureibacillus</taxon>
    </lineage>
</organism>
<dbReference type="AlphaFoldDB" id="A0A494Z8L3"/>
<gene>
    <name evidence="2" type="ORF">D8M03_05020</name>
</gene>
<feature type="transmembrane region" description="Helical" evidence="1">
    <location>
        <begin position="21"/>
        <end position="43"/>
    </location>
</feature>
<name>A0A494Z8L3_9BACL</name>
<keyword evidence="1" id="KW-1133">Transmembrane helix</keyword>
<dbReference type="PANTHER" id="PTHR43471">
    <property type="entry name" value="ABC TRANSPORTER PERMEASE"/>
    <property type="match status" value="1"/>
</dbReference>
<keyword evidence="3" id="KW-1185">Reference proteome</keyword>
<comment type="caution">
    <text evidence="2">The sequence shown here is derived from an EMBL/GenBank/DDBJ whole genome shotgun (WGS) entry which is preliminary data.</text>
</comment>
<evidence type="ECO:0000313" key="2">
    <source>
        <dbReference type="EMBL" id="RKQ18955.1"/>
    </source>
</evidence>
<dbReference type="Proteomes" id="UP000272238">
    <property type="component" value="Unassembled WGS sequence"/>
</dbReference>
<dbReference type="GO" id="GO:0005886">
    <property type="term" value="C:plasma membrane"/>
    <property type="evidence" value="ECO:0007669"/>
    <property type="project" value="UniProtKB-SubCell"/>
</dbReference>
<accession>A0A494Z8L3</accession>
<feature type="transmembrane region" description="Helical" evidence="1">
    <location>
        <begin position="63"/>
        <end position="89"/>
    </location>
</feature>
<keyword evidence="1" id="KW-0812">Transmembrane</keyword>
<feature type="transmembrane region" description="Helical" evidence="1">
    <location>
        <begin position="119"/>
        <end position="141"/>
    </location>
</feature>